<name>B8CAI6_THAPS</name>
<reference evidence="2 3" key="1">
    <citation type="journal article" date="2004" name="Science">
        <title>The genome of the diatom Thalassiosira pseudonana: ecology, evolution, and metabolism.</title>
        <authorList>
            <person name="Armbrust E.V."/>
            <person name="Berges J.A."/>
            <person name="Bowler C."/>
            <person name="Green B.R."/>
            <person name="Martinez D."/>
            <person name="Putnam N.H."/>
            <person name="Zhou S."/>
            <person name="Allen A.E."/>
            <person name="Apt K.E."/>
            <person name="Bechner M."/>
            <person name="Brzezinski M.A."/>
            <person name="Chaal B.K."/>
            <person name="Chiovitti A."/>
            <person name="Davis A.K."/>
            <person name="Demarest M.S."/>
            <person name="Detter J.C."/>
            <person name="Glavina T."/>
            <person name="Goodstein D."/>
            <person name="Hadi M.Z."/>
            <person name="Hellsten U."/>
            <person name="Hildebrand M."/>
            <person name="Jenkins B.D."/>
            <person name="Jurka J."/>
            <person name="Kapitonov V.V."/>
            <person name="Kroger N."/>
            <person name="Lau W.W."/>
            <person name="Lane T.W."/>
            <person name="Larimer F.W."/>
            <person name="Lippmeier J.C."/>
            <person name="Lucas S."/>
            <person name="Medina M."/>
            <person name="Montsant A."/>
            <person name="Obornik M."/>
            <person name="Parker M.S."/>
            <person name="Palenik B."/>
            <person name="Pazour G.J."/>
            <person name="Richardson P.M."/>
            <person name="Rynearson T.A."/>
            <person name="Saito M.A."/>
            <person name="Schwartz D.C."/>
            <person name="Thamatrakoln K."/>
            <person name="Valentin K."/>
            <person name="Vardi A."/>
            <person name="Wilkerson F.P."/>
            <person name="Rokhsar D.S."/>
        </authorList>
    </citation>
    <scope>NUCLEOTIDE SEQUENCE [LARGE SCALE GENOMIC DNA]</scope>
    <source>
        <strain evidence="2 3">CCMP1335</strain>
    </source>
</reference>
<dbReference type="InterPro" id="IPR036397">
    <property type="entry name" value="RNaseH_sf"/>
</dbReference>
<protein>
    <submittedName>
        <fullName evidence="2">Uncharacterized protein</fullName>
    </submittedName>
</protein>
<proteinExistence type="predicted"/>
<sequence>MLTATPITQIVGEPNRTQILKMIEELGDKAVDVPTTLGGGELGHLGLVLTKEEYEELDAGKGKPYDAPKNPGDYPKIKDMKKVVEEGTLKLYEAKHRASVDTYVSHLGVQKGLKTLIIGAVEETWLLQLKNKKTGYNGVSARGMIDHLLKGAGATLTFIDMKALREQRAEPFDFHNHHVQLYFERQDTIKEELLAGGVKWDDTEMVQTALDHLVECFEDEVLDFQDEKSKKWADCKTYFIQKYANSKLAKRATAKNKGYHSANSVTEATMQAVLEAVATHGAENNEYIQQVAAKQDLLAADLANTKEENAKLKCLLAQLKAGGHGGKSTTEKEFKKCTHCGGRITKKHTEAGCYENPTNAANRDKIGHDQATNDTNYWAPLRTTLLDESDEDEVTNPPTKSTTNESTVGTQYHNKTAMKWLRKIVNRSERKRNEEKKREIEREAVNAVSVATAVLDSGATSTFIREEDCNNNICVKTGETSSKQVYMPDGSSAGATEKARLPMTALRAEARLGDVLPALKHNSLVSVNVLDENGYCTVFMNGEANVYDNEAVKIIVSKAAVLKGTKDASGLWRVPLKDTVSNPTNTILINRPSPHHAINNVYELPSTEQAIRYLHAAAGFPPKTTWLKAIRAGNFVTWPGISAESVYKFFPESEETQKGHMDRQRKGVRSTKDKSTQETQLTPMQREHDVFIKVYTQRDVIYTDQTGRLPAISSKGNQYVMVLCEIDGNVILVEPMRSKADGEMQKAYLRLLARLKAAKIVPKKHVLDNECSEAMKALIKETCQLELVPPGTHRRNIAEKAIQTFKKHFIGILAGTADDFPLHLWDRLLPQAEMTLNLLRQANARPTVSAWAYLFGPHDYNRMPLAPMGCAVQIHDAPEQRRTWAPHSVDGWYIGTSDEHYRCHKIFIKATRTERITDTVFFKHKYLTNPTVTPEDAVVKAAQDLTKAVQGNLNLKGKANMEAIQKLSDMFSVAAMEHKFNNEQLQPAQRNKQVQCNDIPQVYDPQPAKLEYQREQRVPLIVESPMHSSHPRVQIQQPSPRVPRTNTPSQAIQKLIDAKPTIPRYDNGPARNTRSQTVTQAAPAYNTRAKVKARENAMSNA</sequence>
<feature type="region of interest" description="Disordered" evidence="1">
    <location>
        <begin position="654"/>
        <end position="680"/>
    </location>
</feature>
<feature type="compositionally biased region" description="Basic and acidic residues" evidence="1">
    <location>
        <begin position="655"/>
        <end position="676"/>
    </location>
</feature>
<dbReference type="eggNOG" id="KOG0017">
    <property type="taxonomic scope" value="Eukaryota"/>
</dbReference>
<dbReference type="KEGG" id="tps:THAPSDRAFT_9154"/>
<feature type="compositionally biased region" description="Polar residues" evidence="1">
    <location>
        <begin position="1034"/>
        <end position="1048"/>
    </location>
</feature>
<dbReference type="HOGENOM" id="CLU_002237_1_0_1"/>
<dbReference type="GO" id="GO:0003676">
    <property type="term" value="F:nucleic acid binding"/>
    <property type="evidence" value="ECO:0007669"/>
    <property type="project" value="InterPro"/>
</dbReference>
<dbReference type="PaxDb" id="35128-Thaps9154"/>
<reference evidence="2 3" key="2">
    <citation type="journal article" date="2008" name="Nature">
        <title>The Phaeodactylum genome reveals the evolutionary history of diatom genomes.</title>
        <authorList>
            <person name="Bowler C."/>
            <person name="Allen A.E."/>
            <person name="Badger J.H."/>
            <person name="Grimwood J."/>
            <person name="Jabbari K."/>
            <person name="Kuo A."/>
            <person name="Maheswari U."/>
            <person name="Martens C."/>
            <person name="Maumus F."/>
            <person name="Otillar R.P."/>
            <person name="Rayko E."/>
            <person name="Salamov A."/>
            <person name="Vandepoele K."/>
            <person name="Beszteri B."/>
            <person name="Gruber A."/>
            <person name="Heijde M."/>
            <person name="Katinka M."/>
            <person name="Mock T."/>
            <person name="Valentin K."/>
            <person name="Verret F."/>
            <person name="Berges J.A."/>
            <person name="Brownlee C."/>
            <person name="Cadoret J.P."/>
            <person name="Chiovitti A."/>
            <person name="Choi C.J."/>
            <person name="Coesel S."/>
            <person name="De Martino A."/>
            <person name="Detter J.C."/>
            <person name="Durkin C."/>
            <person name="Falciatore A."/>
            <person name="Fournet J."/>
            <person name="Haruta M."/>
            <person name="Huysman M.J."/>
            <person name="Jenkins B.D."/>
            <person name="Jiroutova K."/>
            <person name="Jorgensen R.E."/>
            <person name="Joubert Y."/>
            <person name="Kaplan A."/>
            <person name="Kroger N."/>
            <person name="Kroth P.G."/>
            <person name="La Roche J."/>
            <person name="Lindquist E."/>
            <person name="Lommer M."/>
            <person name="Martin-Jezequel V."/>
            <person name="Lopez P.J."/>
            <person name="Lucas S."/>
            <person name="Mangogna M."/>
            <person name="McGinnis K."/>
            <person name="Medlin L.K."/>
            <person name="Montsant A."/>
            <person name="Oudot-Le Secq M.P."/>
            <person name="Napoli C."/>
            <person name="Obornik M."/>
            <person name="Parker M.S."/>
            <person name="Petit J.L."/>
            <person name="Porcel B.M."/>
            <person name="Poulsen N."/>
            <person name="Robison M."/>
            <person name="Rychlewski L."/>
            <person name="Rynearson T.A."/>
            <person name="Schmutz J."/>
            <person name="Shapiro H."/>
            <person name="Siaut M."/>
            <person name="Stanley M."/>
            <person name="Sussman M.R."/>
            <person name="Taylor A.R."/>
            <person name="Vardi A."/>
            <person name="von Dassow P."/>
            <person name="Vyverman W."/>
            <person name="Willis A."/>
            <person name="Wyrwicz L.S."/>
            <person name="Rokhsar D.S."/>
            <person name="Weissenbach J."/>
            <person name="Armbrust E.V."/>
            <person name="Green B.R."/>
            <person name="Van de Peer Y."/>
            <person name="Grigoriev I.V."/>
        </authorList>
    </citation>
    <scope>NUCLEOTIDE SEQUENCE [LARGE SCALE GENOMIC DNA]</scope>
    <source>
        <strain evidence="2 3">CCMP1335</strain>
    </source>
</reference>
<evidence type="ECO:0000313" key="2">
    <source>
        <dbReference type="EMBL" id="EED89514.1"/>
    </source>
</evidence>
<dbReference type="RefSeq" id="XP_002293053.1">
    <property type="nucleotide sequence ID" value="XM_002293017.1"/>
</dbReference>
<evidence type="ECO:0000313" key="3">
    <source>
        <dbReference type="Proteomes" id="UP000001449"/>
    </source>
</evidence>
<evidence type="ECO:0000256" key="1">
    <source>
        <dbReference type="SAM" id="MobiDB-lite"/>
    </source>
</evidence>
<feature type="region of interest" description="Disordered" evidence="1">
    <location>
        <begin position="386"/>
        <end position="407"/>
    </location>
</feature>
<keyword evidence="3" id="KW-1185">Reference proteome</keyword>
<dbReference type="InParanoid" id="B8CAI6"/>
<dbReference type="AlphaFoldDB" id="B8CAI6"/>
<accession>B8CAI6</accession>
<dbReference type="GeneID" id="7447981"/>
<feature type="compositionally biased region" description="Polar residues" evidence="1">
    <location>
        <begin position="396"/>
        <end position="407"/>
    </location>
</feature>
<dbReference type="Gene3D" id="3.30.420.10">
    <property type="entry name" value="Ribonuclease H-like superfamily/Ribonuclease H"/>
    <property type="match status" value="1"/>
</dbReference>
<organism evidence="2 3">
    <name type="scientific">Thalassiosira pseudonana</name>
    <name type="common">Marine diatom</name>
    <name type="synonym">Cyclotella nana</name>
    <dbReference type="NCBI Taxonomy" id="35128"/>
    <lineage>
        <taxon>Eukaryota</taxon>
        <taxon>Sar</taxon>
        <taxon>Stramenopiles</taxon>
        <taxon>Ochrophyta</taxon>
        <taxon>Bacillariophyta</taxon>
        <taxon>Coscinodiscophyceae</taxon>
        <taxon>Thalassiosirophycidae</taxon>
        <taxon>Thalassiosirales</taxon>
        <taxon>Thalassiosiraceae</taxon>
        <taxon>Thalassiosira</taxon>
    </lineage>
</organism>
<dbReference type="EMBL" id="CM000647">
    <property type="protein sequence ID" value="EED89514.1"/>
    <property type="molecule type" value="Genomic_DNA"/>
</dbReference>
<dbReference type="Proteomes" id="UP000001449">
    <property type="component" value="Chromosome 12"/>
</dbReference>
<feature type="region of interest" description="Disordered" evidence="1">
    <location>
        <begin position="1026"/>
        <end position="1048"/>
    </location>
</feature>
<gene>
    <name evidence="2" type="ORF">THAPSDRAFT_9154</name>
</gene>